<protein>
    <submittedName>
        <fullName evidence="2">Uncharacterized protein</fullName>
    </submittedName>
</protein>
<keyword evidence="1" id="KW-0472">Membrane</keyword>
<feature type="transmembrane region" description="Helical" evidence="1">
    <location>
        <begin position="122"/>
        <end position="141"/>
    </location>
</feature>
<evidence type="ECO:0000256" key="1">
    <source>
        <dbReference type="SAM" id="Phobius"/>
    </source>
</evidence>
<dbReference type="Proteomes" id="UP000054558">
    <property type="component" value="Unassembled WGS sequence"/>
</dbReference>
<evidence type="ECO:0000313" key="3">
    <source>
        <dbReference type="Proteomes" id="UP000054558"/>
    </source>
</evidence>
<evidence type="ECO:0000313" key="2">
    <source>
        <dbReference type="EMBL" id="GAQ85830.1"/>
    </source>
</evidence>
<feature type="transmembrane region" description="Helical" evidence="1">
    <location>
        <begin position="398"/>
        <end position="419"/>
    </location>
</feature>
<dbReference type="AlphaFoldDB" id="A0A0U9I7N9"/>
<feature type="transmembrane region" description="Helical" evidence="1">
    <location>
        <begin position="350"/>
        <end position="378"/>
    </location>
</feature>
<keyword evidence="3" id="KW-1185">Reference proteome</keyword>
<feature type="transmembrane region" description="Helical" evidence="1">
    <location>
        <begin position="282"/>
        <end position="303"/>
    </location>
</feature>
<gene>
    <name evidence="2" type="ORF">KFL_002560140</name>
</gene>
<organism evidence="2 3">
    <name type="scientific">Klebsormidium nitens</name>
    <name type="common">Green alga</name>
    <name type="synonym">Ulothrix nitens</name>
    <dbReference type="NCBI Taxonomy" id="105231"/>
    <lineage>
        <taxon>Eukaryota</taxon>
        <taxon>Viridiplantae</taxon>
        <taxon>Streptophyta</taxon>
        <taxon>Klebsormidiophyceae</taxon>
        <taxon>Klebsormidiales</taxon>
        <taxon>Klebsormidiaceae</taxon>
        <taxon>Klebsormidium</taxon>
    </lineage>
</organism>
<name>A0A0U9I7N9_KLENI</name>
<reference evidence="2 3" key="1">
    <citation type="journal article" date="2014" name="Nat. Commun.">
        <title>Klebsormidium flaccidum genome reveals primary factors for plant terrestrial adaptation.</title>
        <authorList>
            <person name="Hori K."/>
            <person name="Maruyama F."/>
            <person name="Fujisawa T."/>
            <person name="Togashi T."/>
            <person name="Yamamoto N."/>
            <person name="Seo M."/>
            <person name="Sato S."/>
            <person name="Yamada T."/>
            <person name="Mori H."/>
            <person name="Tajima N."/>
            <person name="Moriyama T."/>
            <person name="Ikeuchi M."/>
            <person name="Watanabe M."/>
            <person name="Wada H."/>
            <person name="Kobayashi K."/>
            <person name="Saito M."/>
            <person name="Masuda T."/>
            <person name="Sasaki-Sekimoto Y."/>
            <person name="Mashiguchi K."/>
            <person name="Awai K."/>
            <person name="Shimojima M."/>
            <person name="Masuda S."/>
            <person name="Iwai M."/>
            <person name="Nobusawa T."/>
            <person name="Narise T."/>
            <person name="Kondo S."/>
            <person name="Saito H."/>
            <person name="Sato R."/>
            <person name="Murakawa M."/>
            <person name="Ihara Y."/>
            <person name="Oshima-Yamada Y."/>
            <person name="Ohtaka K."/>
            <person name="Satoh M."/>
            <person name="Sonobe K."/>
            <person name="Ishii M."/>
            <person name="Ohtani R."/>
            <person name="Kanamori-Sato M."/>
            <person name="Honoki R."/>
            <person name="Miyazaki D."/>
            <person name="Mochizuki H."/>
            <person name="Umetsu J."/>
            <person name="Higashi K."/>
            <person name="Shibata D."/>
            <person name="Kamiya Y."/>
            <person name="Sato N."/>
            <person name="Nakamura Y."/>
            <person name="Tabata S."/>
            <person name="Ida S."/>
            <person name="Kurokawa K."/>
            <person name="Ohta H."/>
        </authorList>
    </citation>
    <scope>NUCLEOTIDE SEQUENCE [LARGE SCALE GENOMIC DNA]</scope>
    <source>
        <strain evidence="2 3">NIES-2285</strain>
    </source>
</reference>
<keyword evidence="1" id="KW-0812">Transmembrane</keyword>
<dbReference type="EMBL" id="DF237205">
    <property type="protein sequence ID" value="GAQ85830.1"/>
    <property type="molecule type" value="Genomic_DNA"/>
</dbReference>
<proteinExistence type="predicted"/>
<accession>A0A0U9I7N9</accession>
<keyword evidence="1" id="KW-1133">Transmembrane helix</keyword>
<sequence length="479" mass="52220">MEGCKYEGCGLRTFFVGHARPAPQHILGGPGREIFAQAPPNLTHQKHVLRNGTAIQNGVGCIELLRLQMDAPNATSADASAKLLPSAQYDASDNINISTFESNIKSLYDEQRDLVNQGHSRSFALLTVYLSLFVFCLNFIFTNGLVGRADCCSSSPFANLQQSAAFSFDCCALGKQVEVFTKLLSSDSGDPAVELSPTITQLPTCCHDPDGAHQFKGCILAPDRALNLSIICGTGGQESQVVFNLPIPEDSTIPDDFEQLVNILLIMYQGCLVDKTSAQLKGLGTVLFAFLVFMGATLTLFAIDQSLSGAVSKRKVVLFRAFMQGGTSKELEDNHFMKTDGGGWRLSKDLLLLLISSAPFYMVPILAFVIAFAIAGLIWSTNNSQFCGEIGTFFGSSWWMYLAIVTADVVGILIVYFVLGNWRLKYYKEEIRDIQCKLAKLAARDEPAVEEGVAQQIRPENESNVQVGELELLTGSSRS</sequence>